<sequence length="377" mass="41642">MSGYDNFHPDDSVVVVQEADGTQHVRKKRHWNTGKPVVTQVIIGANLVMFLLEMLLSGFTLFSGVSTSVLIELGAKANWLIADGELWRLFTCTFLHAGFTHILFNMWGLWIWGRYAEVLYGKVRYAIIYVFSGLMGSLLSFWLSPAVSIGASGALFGVLGALCYIGISDRQMFRRLLGPQLFIIIGINLFYGFTSGGVDNFGHLGGLIGGFAAAAALGLYKERWFSVKRVLAVIAAVVLFFGSFALGMNANRDDDRYLTYRVAEAQKQKDYQQMVDLGRDALTRNGDNVDAYKAIAYGATNLHDYDTAVSAAKSWIALKEEGDAYYVMAVCYYNSGSFKDAAVALEKGLTLSPRDGDMLELYEKVQRMLKNDGGTRT</sequence>
<evidence type="ECO:0000256" key="8">
    <source>
        <dbReference type="SAM" id="Phobius"/>
    </source>
</evidence>
<keyword evidence="6 8" id="KW-0472">Membrane</keyword>
<keyword evidence="7" id="KW-0802">TPR repeat</keyword>
<dbReference type="InterPro" id="IPR035952">
    <property type="entry name" value="Rhomboid-like_sf"/>
</dbReference>
<feature type="transmembrane region" description="Helical" evidence="8">
    <location>
        <begin position="86"/>
        <end position="111"/>
    </location>
</feature>
<dbReference type="RefSeq" id="WP_249314330.1">
    <property type="nucleotide sequence ID" value="NZ_JACRSR010000001.1"/>
</dbReference>
<dbReference type="AlphaFoldDB" id="A0A926D344"/>
<comment type="similarity">
    <text evidence="2">Belongs to the peptidase S54 family.</text>
</comment>
<feature type="transmembrane region" description="Helical" evidence="8">
    <location>
        <begin position="149"/>
        <end position="167"/>
    </location>
</feature>
<evidence type="ECO:0000256" key="7">
    <source>
        <dbReference type="PROSITE-ProRule" id="PRU00339"/>
    </source>
</evidence>
<comment type="subcellular location">
    <subcellularLocation>
        <location evidence="1">Membrane</location>
        <topology evidence="1">Multi-pass membrane protein</topology>
    </subcellularLocation>
</comment>
<keyword evidence="3 8" id="KW-0812">Transmembrane</keyword>
<protein>
    <submittedName>
        <fullName evidence="10">Rhomboid family intramembrane serine protease</fullName>
    </submittedName>
</protein>
<dbReference type="GO" id="GO:0016020">
    <property type="term" value="C:membrane"/>
    <property type="evidence" value="ECO:0007669"/>
    <property type="project" value="UniProtKB-SubCell"/>
</dbReference>
<dbReference type="Gene3D" id="1.20.1540.10">
    <property type="entry name" value="Rhomboid-like"/>
    <property type="match status" value="1"/>
</dbReference>
<dbReference type="InterPro" id="IPR011990">
    <property type="entry name" value="TPR-like_helical_dom_sf"/>
</dbReference>
<name>A0A926D344_9FIRM</name>
<dbReference type="GO" id="GO:0004252">
    <property type="term" value="F:serine-type endopeptidase activity"/>
    <property type="evidence" value="ECO:0007669"/>
    <property type="project" value="InterPro"/>
</dbReference>
<evidence type="ECO:0000256" key="3">
    <source>
        <dbReference type="ARBA" id="ARBA00022692"/>
    </source>
</evidence>
<dbReference type="Gene3D" id="1.25.40.10">
    <property type="entry name" value="Tetratricopeptide repeat domain"/>
    <property type="match status" value="1"/>
</dbReference>
<dbReference type="SMART" id="SM00028">
    <property type="entry name" value="TPR"/>
    <property type="match status" value="1"/>
</dbReference>
<dbReference type="GO" id="GO:0006508">
    <property type="term" value="P:proteolysis"/>
    <property type="evidence" value="ECO:0007669"/>
    <property type="project" value="UniProtKB-KW"/>
</dbReference>
<dbReference type="InterPro" id="IPR050925">
    <property type="entry name" value="Rhomboid_protease_S54"/>
</dbReference>
<evidence type="ECO:0000256" key="6">
    <source>
        <dbReference type="ARBA" id="ARBA00023136"/>
    </source>
</evidence>
<dbReference type="SUPFAM" id="SSF48452">
    <property type="entry name" value="TPR-like"/>
    <property type="match status" value="1"/>
</dbReference>
<dbReference type="PANTHER" id="PTHR43731:SF14">
    <property type="entry name" value="PRESENILIN-ASSOCIATED RHOMBOID-LIKE PROTEIN, MITOCHONDRIAL"/>
    <property type="match status" value="1"/>
</dbReference>
<keyword evidence="11" id="KW-1185">Reference proteome</keyword>
<dbReference type="Proteomes" id="UP000623172">
    <property type="component" value="Unassembled WGS sequence"/>
</dbReference>
<dbReference type="InterPro" id="IPR022764">
    <property type="entry name" value="Peptidase_S54_rhomboid_dom"/>
</dbReference>
<accession>A0A926D344</accession>
<feature type="transmembrane region" description="Helical" evidence="8">
    <location>
        <begin position="200"/>
        <end position="218"/>
    </location>
</feature>
<evidence type="ECO:0000256" key="2">
    <source>
        <dbReference type="ARBA" id="ARBA00009045"/>
    </source>
</evidence>
<reference evidence="10" key="1">
    <citation type="submission" date="2020-08" db="EMBL/GenBank/DDBJ databases">
        <title>Genome public.</title>
        <authorList>
            <person name="Liu C."/>
            <person name="Sun Q."/>
        </authorList>
    </citation>
    <scope>NUCLEOTIDE SEQUENCE</scope>
    <source>
        <strain evidence="10">NSJ-53</strain>
    </source>
</reference>
<evidence type="ECO:0000256" key="1">
    <source>
        <dbReference type="ARBA" id="ARBA00004141"/>
    </source>
</evidence>
<gene>
    <name evidence="10" type="ORF">H8696_00950</name>
</gene>
<feature type="transmembrane region" description="Helical" evidence="8">
    <location>
        <begin position="123"/>
        <end position="143"/>
    </location>
</feature>
<dbReference type="InterPro" id="IPR019734">
    <property type="entry name" value="TPR_rpt"/>
</dbReference>
<dbReference type="EMBL" id="JACRSR010000001">
    <property type="protein sequence ID" value="MBC8530413.1"/>
    <property type="molecule type" value="Genomic_DNA"/>
</dbReference>
<dbReference type="Pfam" id="PF01694">
    <property type="entry name" value="Rhomboid"/>
    <property type="match status" value="1"/>
</dbReference>
<dbReference type="PROSITE" id="PS50005">
    <property type="entry name" value="TPR"/>
    <property type="match status" value="1"/>
</dbReference>
<dbReference type="PANTHER" id="PTHR43731">
    <property type="entry name" value="RHOMBOID PROTEASE"/>
    <property type="match status" value="1"/>
</dbReference>
<evidence type="ECO:0000313" key="11">
    <source>
        <dbReference type="Proteomes" id="UP000623172"/>
    </source>
</evidence>
<feature type="transmembrane region" description="Helical" evidence="8">
    <location>
        <begin position="176"/>
        <end position="194"/>
    </location>
</feature>
<evidence type="ECO:0000259" key="9">
    <source>
        <dbReference type="Pfam" id="PF01694"/>
    </source>
</evidence>
<organism evidence="10 11">
    <name type="scientific">Gehongia tenuis</name>
    <dbReference type="NCBI Taxonomy" id="2763655"/>
    <lineage>
        <taxon>Bacteria</taxon>
        <taxon>Bacillati</taxon>
        <taxon>Bacillota</taxon>
        <taxon>Clostridia</taxon>
        <taxon>Christensenellales</taxon>
        <taxon>Christensenellaceae</taxon>
        <taxon>Gehongia</taxon>
    </lineage>
</organism>
<evidence type="ECO:0000313" key="10">
    <source>
        <dbReference type="EMBL" id="MBC8530413.1"/>
    </source>
</evidence>
<evidence type="ECO:0000256" key="4">
    <source>
        <dbReference type="ARBA" id="ARBA00022801"/>
    </source>
</evidence>
<comment type="caution">
    <text evidence="10">The sequence shown here is derived from an EMBL/GenBank/DDBJ whole genome shotgun (WGS) entry which is preliminary data.</text>
</comment>
<keyword evidence="5 8" id="KW-1133">Transmembrane helix</keyword>
<keyword evidence="4" id="KW-0378">Hydrolase</keyword>
<proteinExistence type="inferred from homology"/>
<feature type="transmembrane region" description="Helical" evidence="8">
    <location>
        <begin position="230"/>
        <end position="248"/>
    </location>
</feature>
<feature type="domain" description="Peptidase S54 rhomboid" evidence="9">
    <location>
        <begin position="84"/>
        <end position="217"/>
    </location>
</feature>
<feature type="repeat" description="TPR" evidence="7">
    <location>
        <begin position="322"/>
        <end position="355"/>
    </location>
</feature>
<keyword evidence="10" id="KW-0645">Protease</keyword>
<evidence type="ECO:0000256" key="5">
    <source>
        <dbReference type="ARBA" id="ARBA00022989"/>
    </source>
</evidence>
<dbReference type="SUPFAM" id="SSF144091">
    <property type="entry name" value="Rhomboid-like"/>
    <property type="match status" value="1"/>
</dbReference>
<feature type="transmembrane region" description="Helical" evidence="8">
    <location>
        <begin position="37"/>
        <end position="66"/>
    </location>
</feature>